<protein>
    <submittedName>
        <fullName evidence="3">Phospholipase</fullName>
    </submittedName>
</protein>
<dbReference type="Gene3D" id="3.40.50.1820">
    <property type="entry name" value="alpha/beta hydrolase"/>
    <property type="match status" value="1"/>
</dbReference>
<feature type="domain" description="Serine aminopeptidase S33" evidence="2">
    <location>
        <begin position="78"/>
        <end position="194"/>
    </location>
</feature>
<accession>A0A1U7HD34</accession>
<dbReference type="PANTHER" id="PTHR12277">
    <property type="entry name" value="ALPHA/BETA HYDROLASE DOMAIN-CONTAINING PROTEIN"/>
    <property type="match status" value="1"/>
</dbReference>
<feature type="transmembrane region" description="Helical" evidence="1">
    <location>
        <begin position="6"/>
        <end position="25"/>
    </location>
</feature>
<dbReference type="PANTHER" id="PTHR12277:SF81">
    <property type="entry name" value="PROTEIN ABHD13"/>
    <property type="match status" value="1"/>
</dbReference>
<evidence type="ECO:0000313" key="4">
    <source>
        <dbReference type="Proteomes" id="UP000186868"/>
    </source>
</evidence>
<keyword evidence="1" id="KW-1133">Transmembrane helix</keyword>
<dbReference type="InterPro" id="IPR022742">
    <property type="entry name" value="Hydrolase_4"/>
</dbReference>
<sequence length="289" mass="32427">MQLLSGVVGVGALVYFLFCIALTLWQNRLIFFPSTIIKNSPGDFGLAFEEVWMPVLTWKGKVERLHGWWIPSLNPKADVLLYLHGNGGNISANLGHARRFHQLGFSVLLIDYRGYGRSKGKFPTEAEVYRDAQAAWDYLVRQREINPRDIFIYGHSLGGAIAIDLAVRRPQAAGLIIENTFTSMGEQLARQGVFQLFPVKWLLTQRFDSLSKLKLLRVPLLLIHGASDRTVPVQMGQNLYEAASAPKQLLLVPHAGHNNVAAVSEEEYLRAVSEFYQGVRRTQLQLAKG</sequence>
<evidence type="ECO:0000313" key="3">
    <source>
        <dbReference type="EMBL" id="OKH21479.1"/>
    </source>
</evidence>
<gene>
    <name evidence="3" type="ORF">NIES593_15900</name>
</gene>
<dbReference type="EMBL" id="MRCB01000020">
    <property type="protein sequence ID" value="OKH21479.1"/>
    <property type="molecule type" value="Genomic_DNA"/>
</dbReference>
<organism evidence="3 4">
    <name type="scientific">Hydrococcus rivularis NIES-593</name>
    <dbReference type="NCBI Taxonomy" id="1921803"/>
    <lineage>
        <taxon>Bacteria</taxon>
        <taxon>Bacillati</taxon>
        <taxon>Cyanobacteriota</taxon>
        <taxon>Cyanophyceae</taxon>
        <taxon>Pleurocapsales</taxon>
        <taxon>Hydrococcaceae</taxon>
        <taxon>Hydrococcus</taxon>
    </lineage>
</organism>
<reference evidence="3 4" key="1">
    <citation type="submission" date="2016-11" db="EMBL/GenBank/DDBJ databases">
        <title>Draft Genome Sequences of Nine Cyanobacterial Strains from Diverse Habitats.</title>
        <authorList>
            <person name="Zhu T."/>
            <person name="Hou S."/>
            <person name="Lu X."/>
            <person name="Hess W.R."/>
        </authorList>
    </citation>
    <scope>NUCLEOTIDE SEQUENCE [LARGE SCALE GENOMIC DNA]</scope>
    <source>
        <strain evidence="3 4">NIES-593</strain>
    </source>
</reference>
<name>A0A1U7HD34_9CYAN</name>
<keyword evidence="1" id="KW-0472">Membrane</keyword>
<dbReference type="InterPro" id="IPR029058">
    <property type="entry name" value="AB_hydrolase_fold"/>
</dbReference>
<proteinExistence type="predicted"/>
<keyword evidence="4" id="KW-1185">Reference proteome</keyword>
<dbReference type="AlphaFoldDB" id="A0A1U7HD34"/>
<dbReference type="SUPFAM" id="SSF53474">
    <property type="entry name" value="alpha/beta-Hydrolases"/>
    <property type="match status" value="1"/>
</dbReference>
<evidence type="ECO:0000259" key="2">
    <source>
        <dbReference type="Pfam" id="PF12146"/>
    </source>
</evidence>
<dbReference type="Proteomes" id="UP000186868">
    <property type="component" value="Unassembled WGS sequence"/>
</dbReference>
<keyword evidence="1" id="KW-0812">Transmembrane</keyword>
<comment type="caution">
    <text evidence="3">The sequence shown here is derived from an EMBL/GenBank/DDBJ whole genome shotgun (WGS) entry which is preliminary data.</text>
</comment>
<dbReference type="Pfam" id="PF12146">
    <property type="entry name" value="Hydrolase_4"/>
    <property type="match status" value="1"/>
</dbReference>
<evidence type="ECO:0000256" key="1">
    <source>
        <dbReference type="SAM" id="Phobius"/>
    </source>
</evidence>
<dbReference type="STRING" id="1921803.NIES593_15900"/>